<dbReference type="VEuPathDB" id="FungiDB:BO80DRAFT_506586"/>
<reference evidence="1 2" key="1">
    <citation type="submission" date="2018-02" db="EMBL/GenBank/DDBJ databases">
        <title>The genomes of Aspergillus section Nigri reveals drivers in fungal speciation.</title>
        <authorList>
            <consortium name="DOE Joint Genome Institute"/>
            <person name="Vesth T.C."/>
            <person name="Nybo J."/>
            <person name="Theobald S."/>
            <person name="Brandl J."/>
            <person name="Frisvad J.C."/>
            <person name="Nielsen K.F."/>
            <person name="Lyhne E.K."/>
            <person name="Kogle M.E."/>
            <person name="Kuo A."/>
            <person name="Riley R."/>
            <person name="Clum A."/>
            <person name="Nolan M."/>
            <person name="Lipzen A."/>
            <person name="Salamov A."/>
            <person name="Henrissat B."/>
            <person name="Wiebenga A."/>
            <person name="De vries R.P."/>
            <person name="Grigoriev I.V."/>
            <person name="Mortensen U.H."/>
            <person name="Andersen M.R."/>
            <person name="Baker S.E."/>
        </authorList>
    </citation>
    <scope>NUCLEOTIDE SEQUENCE [LARGE SCALE GENOMIC DNA]</scope>
    <source>
        <strain evidence="1 2">CBS 121593</strain>
    </source>
</reference>
<protein>
    <submittedName>
        <fullName evidence="1">Serine-proline rich protein</fullName>
    </submittedName>
</protein>
<dbReference type="EMBL" id="KZ824518">
    <property type="protein sequence ID" value="RAK94828.1"/>
    <property type="molecule type" value="Genomic_DNA"/>
</dbReference>
<dbReference type="OrthoDB" id="4508405at2759"/>
<accession>A0A395GIG4</accession>
<proteinExistence type="predicted"/>
<dbReference type="GeneID" id="37229420"/>
<dbReference type="AlphaFoldDB" id="A0A395GIG4"/>
<evidence type="ECO:0000313" key="2">
    <source>
        <dbReference type="Proteomes" id="UP000249402"/>
    </source>
</evidence>
<dbReference type="RefSeq" id="XP_025569156.1">
    <property type="nucleotide sequence ID" value="XM_025724555.1"/>
</dbReference>
<dbReference type="Proteomes" id="UP000249402">
    <property type="component" value="Unassembled WGS sequence"/>
</dbReference>
<organism evidence="1 2">
    <name type="scientific">Aspergillus ibericus CBS 121593</name>
    <dbReference type="NCBI Taxonomy" id="1448316"/>
    <lineage>
        <taxon>Eukaryota</taxon>
        <taxon>Fungi</taxon>
        <taxon>Dikarya</taxon>
        <taxon>Ascomycota</taxon>
        <taxon>Pezizomycotina</taxon>
        <taxon>Eurotiomycetes</taxon>
        <taxon>Eurotiomycetidae</taxon>
        <taxon>Eurotiales</taxon>
        <taxon>Aspergillaceae</taxon>
        <taxon>Aspergillus</taxon>
        <taxon>Aspergillus subgen. Circumdati</taxon>
    </lineage>
</organism>
<sequence length="557" mass="61765">MFILTVGIQKTDVLIRAQRGGFIRCHTLSTEQKIISSTHRAGCVNMLHVTVGLEDPGEMPLLLEEKQSRKLVRDLGSDLEQLGQLKSFQVANIGYGLTNAGFVDSFEIKEANQNELSVYLGNHSFAATQSTLFPPLPPSLPMNDPKLLNSPDNIPLDVVPDPWKNITHDYSHFQSGEAEQLLDEDMILDESTLLTPPETTLLTTYPGLGIASPTETVSTPGLNGTTSYYSTPSSMCLDSSPGETLAGVRSAIRKQPRAKGIPIKPNSTILLLLQSCGGGKLSEKHVQEIFKAERSFSSQTSRELLRPLLNDWDNNMSLGLHALGLPVVWLGIQGMVNYLRVLDADERDSFLDPVARRIGLVLLYFNYNELCRHPGIYCPAPIPKAATTYVLDCILNAYHDDPRISKLPQSRRNKISANYAKRGKWWWTLAGSLGVGILLIGDDQLIRFINNATFTDIQMDVLITLALNTRPGTIRIFHELEPVVKPLIFGQVTEDLRQAILNDRLGFFGRNEMAHVQAEDEAAVACQRTEKPWTKVDAKHIAMEKMTEILASVLVTQ</sequence>
<gene>
    <name evidence="1" type="ORF">BO80DRAFT_506586</name>
</gene>
<evidence type="ECO:0000313" key="1">
    <source>
        <dbReference type="EMBL" id="RAK94828.1"/>
    </source>
</evidence>
<keyword evidence="2" id="KW-1185">Reference proteome</keyword>
<name>A0A395GIG4_9EURO</name>